<dbReference type="Proteomes" id="UP000199039">
    <property type="component" value="Unassembled WGS sequence"/>
</dbReference>
<feature type="transmembrane region" description="Helical" evidence="3">
    <location>
        <begin position="180"/>
        <end position="198"/>
    </location>
</feature>
<comment type="similarity">
    <text evidence="1 2">Belongs to the BioY family.</text>
</comment>
<dbReference type="InterPro" id="IPR003784">
    <property type="entry name" value="BioY"/>
</dbReference>
<reference evidence="4 5" key="1">
    <citation type="submission" date="2016-09" db="EMBL/GenBank/DDBJ databases">
        <authorList>
            <person name="Capua I."/>
            <person name="De Benedictis P."/>
            <person name="Joannis T."/>
            <person name="Lombin L.H."/>
            <person name="Cattoli G."/>
        </authorList>
    </citation>
    <scope>NUCLEOTIDE SEQUENCE [LARGE SCALE GENOMIC DNA]</scope>
    <source>
        <strain evidence="4 5">ISLP-3</strain>
    </source>
</reference>
<protein>
    <recommendedName>
        <fullName evidence="2">Biotin transporter</fullName>
    </recommendedName>
</protein>
<keyword evidence="3" id="KW-0812">Transmembrane</keyword>
<keyword evidence="2" id="KW-0813">Transport</keyword>
<evidence type="ECO:0000313" key="5">
    <source>
        <dbReference type="Proteomes" id="UP000199039"/>
    </source>
</evidence>
<organism evidence="4 5">
    <name type="scientific">Sanguibacter gelidistatuariae</name>
    <dbReference type="NCBI Taxonomy" id="1814289"/>
    <lineage>
        <taxon>Bacteria</taxon>
        <taxon>Bacillati</taxon>
        <taxon>Actinomycetota</taxon>
        <taxon>Actinomycetes</taxon>
        <taxon>Micrococcales</taxon>
        <taxon>Sanguibacteraceae</taxon>
        <taxon>Sanguibacter</taxon>
    </lineage>
</organism>
<keyword evidence="5" id="KW-1185">Reference proteome</keyword>
<dbReference type="EMBL" id="FMYH01000006">
    <property type="protein sequence ID" value="SDD31262.1"/>
    <property type="molecule type" value="Genomic_DNA"/>
</dbReference>
<keyword evidence="2" id="KW-1003">Cell membrane</keyword>
<evidence type="ECO:0000256" key="2">
    <source>
        <dbReference type="PIRNR" id="PIRNR016661"/>
    </source>
</evidence>
<keyword evidence="2 3" id="KW-0472">Membrane</keyword>
<dbReference type="AlphaFoldDB" id="A0A1G6TQ04"/>
<evidence type="ECO:0000256" key="1">
    <source>
        <dbReference type="ARBA" id="ARBA00010692"/>
    </source>
</evidence>
<dbReference type="Gene3D" id="1.10.1760.20">
    <property type="match status" value="1"/>
</dbReference>
<feature type="transmembrane region" description="Helical" evidence="3">
    <location>
        <begin position="104"/>
        <end position="123"/>
    </location>
</feature>
<name>A0A1G6TQ04_9MICO</name>
<dbReference type="STRING" id="1814289.SAMN05216410_3166"/>
<dbReference type="OrthoDB" id="9803495at2"/>
<evidence type="ECO:0000256" key="3">
    <source>
        <dbReference type="SAM" id="Phobius"/>
    </source>
</evidence>
<sequence length="205" mass="20674">MSDAPAAQSPAVRRNLVRDSAATDVALIATFAALITACALLPAITIAVVPVPITLQTFAVLLTGAVLGPRRALLTLGLYLAIGMAGVPVFSMGRTGLAVLAGPSAGYVVAFPIAAALVGVLVGRIPARAGRTARVALTFAACAAATALVIYPLGIAGMAWRLDLTAAEAFVANAAYIPGDLVKCTAAAVTATAVLRAFPRLQRRA</sequence>
<feature type="transmembrane region" description="Helical" evidence="3">
    <location>
        <begin position="72"/>
        <end position="92"/>
    </location>
</feature>
<gene>
    <name evidence="4" type="ORF">SAMN05216410_3166</name>
</gene>
<proteinExistence type="inferred from homology"/>
<comment type="subcellular location">
    <subcellularLocation>
        <location evidence="2">Cell membrane</location>
        <topology evidence="2">Multi-pass membrane protein</topology>
    </subcellularLocation>
</comment>
<keyword evidence="3" id="KW-1133">Transmembrane helix</keyword>
<dbReference type="GO" id="GO:0015225">
    <property type="term" value="F:biotin transmembrane transporter activity"/>
    <property type="evidence" value="ECO:0007669"/>
    <property type="project" value="UniProtKB-UniRule"/>
</dbReference>
<dbReference type="GO" id="GO:0005886">
    <property type="term" value="C:plasma membrane"/>
    <property type="evidence" value="ECO:0007669"/>
    <property type="project" value="UniProtKB-SubCell"/>
</dbReference>
<dbReference type="PANTHER" id="PTHR34295">
    <property type="entry name" value="BIOTIN TRANSPORTER BIOY"/>
    <property type="match status" value="1"/>
</dbReference>
<dbReference type="Pfam" id="PF02632">
    <property type="entry name" value="BioY"/>
    <property type="match status" value="1"/>
</dbReference>
<feature type="transmembrane region" description="Helical" evidence="3">
    <location>
        <begin position="135"/>
        <end position="160"/>
    </location>
</feature>
<accession>A0A1G6TQ04</accession>
<dbReference type="PIRSF" id="PIRSF016661">
    <property type="entry name" value="BioY"/>
    <property type="match status" value="1"/>
</dbReference>
<evidence type="ECO:0000313" key="4">
    <source>
        <dbReference type="EMBL" id="SDD31262.1"/>
    </source>
</evidence>
<feature type="transmembrane region" description="Helical" evidence="3">
    <location>
        <begin position="25"/>
        <end position="51"/>
    </location>
</feature>
<dbReference type="RefSeq" id="WP_093185057.1">
    <property type="nucleotide sequence ID" value="NZ_FMYH01000006.1"/>
</dbReference>
<dbReference type="PANTHER" id="PTHR34295:SF1">
    <property type="entry name" value="BIOTIN TRANSPORTER BIOY"/>
    <property type="match status" value="1"/>
</dbReference>